<evidence type="ECO:0000256" key="1">
    <source>
        <dbReference type="ARBA" id="ARBA00010491"/>
    </source>
</evidence>
<protein>
    <recommendedName>
        <fullName evidence="6">Dipeptidyl-peptidase</fullName>
        <ecNumber evidence="6">3.4.14.-</ecNumber>
    </recommendedName>
</protein>
<accession>A0ABQ5PUW0</accession>
<evidence type="ECO:0000256" key="6">
    <source>
        <dbReference type="RuleBase" id="RU366067"/>
    </source>
</evidence>
<feature type="signal peptide" evidence="6">
    <location>
        <begin position="1"/>
        <end position="21"/>
    </location>
</feature>
<dbReference type="RefSeq" id="WP_285606240.1">
    <property type="nucleotide sequence ID" value="NZ_BSDC01000001.1"/>
</dbReference>
<keyword evidence="2 6" id="KW-0031">Aminopeptidase</keyword>
<name>A0ABQ5PUW0_9BACT</name>
<evidence type="ECO:0000256" key="2">
    <source>
        <dbReference type="ARBA" id="ARBA00022438"/>
    </source>
</evidence>
<dbReference type="EMBL" id="BSDC01000001">
    <property type="protein sequence ID" value="GLH66159.1"/>
    <property type="molecule type" value="Genomic_DNA"/>
</dbReference>
<comment type="function">
    <text evidence="6">Catalyzes the removal of dipeptides from the N-terminus of oligopeptides.</text>
</comment>
<dbReference type="Gene3D" id="2.40.10.10">
    <property type="entry name" value="Trypsin-like serine proteases"/>
    <property type="match status" value="1"/>
</dbReference>
<dbReference type="Proteomes" id="UP001165044">
    <property type="component" value="Unassembled WGS sequence"/>
</dbReference>
<proteinExistence type="inferred from homology"/>
<dbReference type="InterPro" id="IPR043504">
    <property type="entry name" value="Peptidase_S1_PA_chymotrypsin"/>
</dbReference>
<dbReference type="SUPFAM" id="SSF50494">
    <property type="entry name" value="Trypsin-like serine proteases"/>
    <property type="match status" value="1"/>
</dbReference>
<reference evidence="7" key="1">
    <citation type="journal article" date="2023" name="Antonie Van Leeuwenhoek">
        <title>Mesoterricola silvestris gen. nov., sp. nov., Mesoterricola sediminis sp. nov., Geothrix oryzae sp. nov., Geothrix edaphica sp. nov., Geothrix rubra sp. nov., and Geothrix limicola sp. nov., six novel members of Acidobacteriota isolated from soils.</title>
        <authorList>
            <person name="Itoh H."/>
            <person name="Sugisawa Y."/>
            <person name="Mise K."/>
            <person name="Xu Z."/>
            <person name="Kuniyasu M."/>
            <person name="Ushijima N."/>
            <person name="Kawano K."/>
            <person name="Kobayashi E."/>
            <person name="Shiratori Y."/>
            <person name="Masuda Y."/>
            <person name="Senoo K."/>
        </authorList>
    </citation>
    <scope>NUCLEOTIDE SEQUENCE</scope>
    <source>
        <strain evidence="7">Red802</strain>
    </source>
</reference>
<comment type="caution">
    <text evidence="7">The sequence shown here is derived from an EMBL/GenBank/DDBJ whole genome shotgun (WGS) entry which is preliminary data.</text>
</comment>
<dbReference type="PANTHER" id="PTHR38469">
    <property type="entry name" value="PERIPLASMIC PEPTIDASE SUBFAMILY S1B"/>
    <property type="match status" value="1"/>
</dbReference>
<keyword evidence="4 6" id="KW-0732">Signal</keyword>
<evidence type="ECO:0000256" key="4">
    <source>
        <dbReference type="ARBA" id="ARBA00022729"/>
    </source>
</evidence>
<dbReference type="PANTHER" id="PTHR38469:SF1">
    <property type="entry name" value="PERIPLASMIC PEPTIDASE SUBFAMILY S1B"/>
    <property type="match status" value="1"/>
</dbReference>
<keyword evidence="3 6" id="KW-0645">Protease</keyword>
<sequence>MNRLSALALSLVSVLALPALRAEDGMWTFDNLPLKQLKEKYAFEPGKEWIDHVRLSTLTLGGCTGSFVSADGLVITNHHCTRGSIQRLSTKDRDLVKNGFVAMSRDQEIKIPGLTYRTLMAMENVTERVAKAVKPGLGEKAAAAARAKELDAIKAELEKASGLTYDVVNLYQGGETWMYGFKVFKDIRLVAAPEIAVAAFGGDYDNFTYPRHDLDFSMVRVYENDQPYHPAHHLTWSTEGLKTGDLTFVVGHPGRTSRLQTFAQMKYDRDFGIPTYLKGADRTRALLEEYGKQDAEHARQVQTLILGVNNGAKANEGSLMGLKDAEAMKRIEAAEKALKAAVAKDPKLAATTGQSWARVEQAIQLQKGYLKEAQYVGAARSATLGQAQALVRLAEQQELPVEKRLTEYRSEGGLKTLKTRLSGPAMGMMGQAANPELETLLFTRGLEDAARELGPQDPFVLAILGGRKPAEVAKAAVEGTKLNDPAVRKALVEGGKKAVAESTDPMIVLARKLEPILLRLRKKQDDVKAILEEHGARIAKARFAVYGKTLPPDATGTLRITYGAVATYPANGTLQQPFTTWAGLYDRHFGWGGNEAHAYGGEWTLPQRWLDRMGKLDLRTPLNFSHAVDTTGGNSGSPVVNRKGELVGLLFDGNIEGNAGRYYYDEKVNRSVSVDARAILEALVKVYDAPHLAAELTGK</sequence>
<comment type="similarity">
    <text evidence="1 6">Belongs to the peptidase S46 family.</text>
</comment>
<gene>
    <name evidence="7" type="ORF">GETHED_05230</name>
</gene>
<keyword evidence="5 6" id="KW-0378">Hydrolase</keyword>
<dbReference type="Pfam" id="PF10459">
    <property type="entry name" value="Peptidase_S46"/>
    <property type="match status" value="1"/>
</dbReference>
<organism evidence="7 8">
    <name type="scientific">Geothrix edaphica</name>
    <dbReference type="NCBI Taxonomy" id="2927976"/>
    <lineage>
        <taxon>Bacteria</taxon>
        <taxon>Pseudomonadati</taxon>
        <taxon>Acidobacteriota</taxon>
        <taxon>Holophagae</taxon>
        <taxon>Holophagales</taxon>
        <taxon>Holophagaceae</taxon>
        <taxon>Geothrix</taxon>
    </lineage>
</organism>
<evidence type="ECO:0000313" key="7">
    <source>
        <dbReference type="EMBL" id="GLH66159.1"/>
    </source>
</evidence>
<keyword evidence="8" id="KW-1185">Reference proteome</keyword>
<evidence type="ECO:0000256" key="3">
    <source>
        <dbReference type="ARBA" id="ARBA00022670"/>
    </source>
</evidence>
<feature type="chain" id="PRO_5044984643" description="Dipeptidyl-peptidase" evidence="6">
    <location>
        <begin position="22"/>
        <end position="699"/>
    </location>
</feature>
<evidence type="ECO:0000313" key="8">
    <source>
        <dbReference type="Proteomes" id="UP001165044"/>
    </source>
</evidence>
<evidence type="ECO:0000256" key="5">
    <source>
        <dbReference type="ARBA" id="ARBA00022801"/>
    </source>
</evidence>
<dbReference type="EC" id="3.4.14.-" evidence="6"/>
<dbReference type="InterPro" id="IPR019500">
    <property type="entry name" value="Pep_S46"/>
</dbReference>
<dbReference type="InterPro" id="IPR009003">
    <property type="entry name" value="Peptidase_S1_PA"/>
</dbReference>
<keyword evidence="6" id="KW-0720">Serine protease</keyword>